<proteinExistence type="predicted"/>
<evidence type="ECO:0000313" key="2">
    <source>
        <dbReference type="Proteomes" id="UP000499080"/>
    </source>
</evidence>
<protein>
    <submittedName>
        <fullName evidence="1">Uncharacterized protein</fullName>
    </submittedName>
</protein>
<comment type="caution">
    <text evidence="1">The sequence shown here is derived from an EMBL/GenBank/DDBJ whole genome shotgun (WGS) entry which is preliminary data.</text>
</comment>
<dbReference type="AlphaFoldDB" id="A0A4Y2RHM4"/>
<keyword evidence="2" id="KW-1185">Reference proteome</keyword>
<dbReference type="EMBL" id="BGPR01017021">
    <property type="protein sequence ID" value="GBN74890.1"/>
    <property type="molecule type" value="Genomic_DNA"/>
</dbReference>
<sequence length="86" mass="10234">TWAFPFVPPKIQPCRNLILLLWRNRHANPLCYGLPPHNLLPYDTPSQQHQQVWLRSVANNSTSRRKIHNLLHFLQRETSLFRPDNN</sequence>
<gene>
    <name evidence="1" type="ORF">AVEN_198730_1</name>
</gene>
<name>A0A4Y2RHM4_ARAVE</name>
<reference evidence="1 2" key="1">
    <citation type="journal article" date="2019" name="Sci. Rep.">
        <title>Orb-weaving spider Araneus ventricosus genome elucidates the spidroin gene catalogue.</title>
        <authorList>
            <person name="Kono N."/>
            <person name="Nakamura H."/>
            <person name="Ohtoshi R."/>
            <person name="Moran D.A.P."/>
            <person name="Shinohara A."/>
            <person name="Yoshida Y."/>
            <person name="Fujiwara M."/>
            <person name="Mori M."/>
            <person name="Tomita M."/>
            <person name="Arakawa K."/>
        </authorList>
    </citation>
    <scope>NUCLEOTIDE SEQUENCE [LARGE SCALE GENOMIC DNA]</scope>
</reference>
<organism evidence="1 2">
    <name type="scientific">Araneus ventricosus</name>
    <name type="common">Orbweaver spider</name>
    <name type="synonym">Epeira ventricosa</name>
    <dbReference type="NCBI Taxonomy" id="182803"/>
    <lineage>
        <taxon>Eukaryota</taxon>
        <taxon>Metazoa</taxon>
        <taxon>Ecdysozoa</taxon>
        <taxon>Arthropoda</taxon>
        <taxon>Chelicerata</taxon>
        <taxon>Arachnida</taxon>
        <taxon>Araneae</taxon>
        <taxon>Araneomorphae</taxon>
        <taxon>Entelegynae</taxon>
        <taxon>Araneoidea</taxon>
        <taxon>Araneidae</taxon>
        <taxon>Araneus</taxon>
    </lineage>
</organism>
<evidence type="ECO:0000313" key="1">
    <source>
        <dbReference type="EMBL" id="GBN74890.1"/>
    </source>
</evidence>
<accession>A0A4Y2RHM4</accession>
<dbReference type="Proteomes" id="UP000499080">
    <property type="component" value="Unassembled WGS sequence"/>
</dbReference>
<feature type="non-terminal residue" evidence="1">
    <location>
        <position position="1"/>
    </location>
</feature>